<accession>A0A4Y6EM27</accession>
<evidence type="ECO:0000313" key="2">
    <source>
        <dbReference type="Proteomes" id="UP000318419"/>
    </source>
</evidence>
<keyword evidence="2" id="KW-1185">Reference proteome</keyword>
<name>A0A4Y6EM27_9CAUD</name>
<proteinExistence type="predicted"/>
<sequence>MYPYIGKVLKDYLSAKLGGIRVSTEVPANRPTRLVTLTVVPAGPADKPEHLSWRRVIVHCWDDTSEADAGRLAETVRSQLLLSRYEGIGIRKVVIVGEPGRFDDPDDGRPRFQLTADFMLRANN</sequence>
<reference evidence="1 2" key="1">
    <citation type="submission" date="2019-05" db="EMBL/GenBank/DDBJ databases">
        <authorList>
            <person name="Kim R."/>
            <person name="Haleblian K.L."/>
            <person name="Torres C.-L.T."/>
            <person name="Chong M.Y."/>
            <person name="Duong K."/>
            <person name="Lee C."/>
            <person name="Lai L.T."/>
            <person name="Ballew A.S."/>
            <person name="Ly A.M."/>
            <person name="Wu S."/>
            <person name="Ngo R.T."/>
            <person name="Freise A.C."/>
            <person name="Reddi K."/>
            <person name="Moberg-Parker J."/>
            <person name="Garlena R.A."/>
            <person name="Russell D.A."/>
            <person name="Pope W.H."/>
            <person name="Jacobs-Sera D."/>
            <person name="Hatfull G.F."/>
        </authorList>
    </citation>
    <scope>NUCLEOTIDE SEQUENCE [LARGE SCALE GENOMIC DNA]</scope>
</reference>
<evidence type="ECO:0000313" key="1">
    <source>
        <dbReference type="EMBL" id="QDF19743.1"/>
    </source>
</evidence>
<protein>
    <submittedName>
        <fullName evidence="1">Tail terminator</fullName>
    </submittedName>
</protein>
<dbReference type="GeneID" id="80019401"/>
<dbReference type="RefSeq" id="YP_010754800.1">
    <property type="nucleotide sequence ID" value="NC_073464.1"/>
</dbReference>
<dbReference type="KEGG" id="vg:80019401"/>
<organism evidence="1 2">
    <name type="scientific">Mycobacterium phage LilSpotty</name>
    <dbReference type="NCBI Taxonomy" id="2588512"/>
    <lineage>
        <taxon>Viruses</taxon>
        <taxon>Duplodnaviria</taxon>
        <taxon>Heunggongvirae</taxon>
        <taxon>Uroviricota</taxon>
        <taxon>Caudoviricetes</taxon>
        <taxon>Lilspottyvirus</taxon>
        <taxon>Lilspottyvirus lilspotty</taxon>
    </lineage>
</organism>
<dbReference type="EMBL" id="MK977707">
    <property type="protein sequence ID" value="QDF19743.1"/>
    <property type="molecule type" value="Genomic_DNA"/>
</dbReference>
<dbReference type="Proteomes" id="UP000318419">
    <property type="component" value="Genome"/>
</dbReference>
<gene>
    <name evidence="1" type="primary">11</name>
    <name evidence="1" type="ORF">SEA_LILSPOTTY_11</name>
</gene>